<accession>A0AA97ENF7</accession>
<name>A0AA97ENF7_9FLAO</name>
<dbReference type="Gene3D" id="3.10.450.50">
    <property type="match status" value="1"/>
</dbReference>
<dbReference type="Proteomes" id="UP001302486">
    <property type="component" value="Chromosome"/>
</dbReference>
<dbReference type="PANTHER" id="PTHR41252:SF1">
    <property type="entry name" value="BLR2505 PROTEIN"/>
    <property type="match status" value="1"/>
</dbReference>
<evidence type="ECO:0000313" key="3">
    <source>
        <dbReference type="Proteomes" id="UP001302486"/>
    </source>
</evidence>
<dbReference type="Pfam" id="PF12680">
    <property type="entry name" value="SnoaL_2"/>
    <property type="match status" value="1"/>
</dbReference>
<evidence type="ECO:0000313" key="2">
    <source>
        <dbReference type="EMBL" id="WOD44594.1"/>
    </source>
</evidence>
<dbReference type="AlphaFoldDB" id="A0AA97ENF7"/>
<reference evidence="3" key="1">
    <citation type="submission" date="2024-06" db="EMBL/GenBank/DDBJ databases">
        <title>Hwangdonia haimaensis gen. nov., sp. nov., a member of the family Flavobacteriaceae isolated from the haima cold seep.</title>
        <authorList>
            <person name="Li J."/>
        </authorList>
    </citation>
    <scope>NUCLEOTIDE SEQUENCE [LARGE SCALE GENOMIC DNA]</scope>
    <source>
        <strain evidence="3">SCSIO 19198</strain>
    </source>
</reference>
<gene>
    <name evidence="2" type="ORF">RNZ46_04880</name>
</gene>
<evidence type="ECO:0000259" key="1">
    <source>
        <dbReference type="Pfam" id="PF12680"/>
    </source>
</evidence>
<sequence>MKNQAKTIVENMFAAFSSGDADKFVATVSEDTVWIYHGTQIIPAGTFEKKEGVRTFFTNIMDRTEIINFEPQQYIVEGNMVVVLGREHQKVKRSGRELKQKWVQIYTVENNLITRMEEFATSEEVTK</sequence>
<dbReference type="EMBL" id="CP136521">
    <property type="protein sequence ID" value="WOD44594.1"/>
    <property type="molecule type" value="Genomic_DNA"/>
</dbReference>
<dbReference type="PANTHER" id="PTHR41252">
    <property type="entry name" value="BLR2505 PROTEIN"/>
    <property type="match status" value="1"/>
</dbReference>
<dbReference type="InterPro" id="IPR032710">
    <property type="entry name" value="NTF2-like_dom_sf"/>
</dbReference>
<dbReference type="SUPFAM" id="SSF54427">
    <property type="entry name" value="NTF2-like"/>
    <property type="match status" value="1"/>
</dbReference>
<proteinExistence type="predicted"/>
<keyword evidence="3" id="KW-1185">Reference proteome</keyword>
<feature type="domain" description="SnoaL-like" evidence="1">
    <location>
        <begin position="9"/>
        <end position="116"/>
    </location>
</feature>
<dbReference type="KEGG" id="hws:RNZ46_04880"/>
<organism evidence="2 3">
    <name type="scientific">Hwangdonia lutea</name>
    <dbReference type="NCBI Taxonomy" id="3075823"/>
    <lineage>
        <taxon>Bacteria</taxon>
        <taxon>Pseudomonadati</taxon>
        <taxon>Bacteroidota</taxon>
        <taxon>Flavobacteriia</taxon>
        <taxon>Flavobacteriales</taxon>
        <taxon>Flavobacteriaceae</taxon>
        <taxon>Hwangdonia</taxon>
    </lineage>
</organism>
<dbReference type="RefSeq" id="WP_316984258.1">
    <property type="nucleotide sequence ID" value="NZ_CP136521.1"/>
</dbReference>
<protein>
    <submittedName>
        <fullName evidence="2">Nuclear transport factor 2 family protein</fullName>
    </submittedName>
</protein>
<dbReference type="InterPro" id="IPR037401">
    <property type="entry name" value="SnoaL-like"/>
</dbReference>